<dbReference type="Proteomes" id="UP000000657">
    <property type="component" value="Chromosome"/>
</dbReference>
<dbReference type="PANTHER" id="PTHR38480">
    <property type="entry name" value="SLR0254 PROTEIN"/>
    <property type="match status" value="1"/>
</dbReference>
<dbReference type="Pfam" id="PF06271">
    <property type="entry name" value="RDD"/>
    <property type="match status" value="1"/>
</dbReference>
<comment type="subcellular location">
    <subcellularLocation>
        <location evidence="1">Membrane</location>
        <topology evidence="1">Multi-pass membrane protein</topology>
    </subcellularLocation>
</comment>
<dbReference type="PANTHER" id="PTHR38480:SF1">
    <property type="entry name" value="SLR0254 PROTEIN"/>
    <property type="match status" value="1"/>
</dbReference>
<evidence type="ECO:0000256" key="1">
    <source>
        <dbReference type="ARBA" id="ARBA00004141"/>
    </source>
</evidence>
<reference evidence="8 9" key="1">
    <citation type="journal article" date="2007" name="Genome Res.">
        <title>Genome characteristics of facultatively symbiotic Frankia sp. strains reflect host range and host plant biogeography.</title>
        <authorList>
            <person name="Normand P."/>
            <person name="Lapierre P."/>
            <person name="Tisa L.S."/>
            <person name="Gogarten J.P."/>
            <person name="Alloisio N."/>
            <person name="Bagnarol E."/>
            <person name="Bassi C.A."/>
            <person name="Berry A.M."/>
            <person name="Bickhart D.M."/>
            <person name="Choisne N."/>
            <person name="Couloux A."/>
            <person name="Cournoyer B."/>
            <person name="Cruveiller S."/>
            <person name="Daubin V."/>
            <person name="Demange N."/>
            <person name="Francino M.P."/>
            <person name="Goltsman E."/>
            <person name="Huang Y."/>
            <person name="Kopp O.R."/>
            <person name="Labarre L."/>
            <person name="Lapidus A."/>
            <person name="Lavire C."/>
            <person name="Marechal J."/>
            <person name="Martinez M."/>
            <person name="Mastronunzio J.E."/>
            <person name="Mullin B.C."/>
            <person name="Niemann J."/>
            <person name="Pujic P."/>
            <person name="Rawnsley T."/>
            <person name="Rouy Z."/>
            <person name="Schenowitz C."/>
            <person name="Sellstedt A."/>
            <person name="Tavares F."/>
            <person name="Tomkins J.P."/>
            <person name="Vallenet D."/>
            <person name="Valverde C."/>
            <person name="Wall L.G."/>
            <person name="Wang Y."/>
            <person name="Medigue C."/>
            <person name="Benson D.R."/>
        </authorList>
    </citation>
    <scope>NUCLEOTIDE SEQUENCE [LARGE SCALE GENOMIC DNA]</scope>
    <source>
        <strain evidence="9">DSM 45986 / CECT 9034 / ACN14a</strain>
    </source>
</reference>
<sequence>MNQVVRSGPHGASRAGAPGAQANRPGGAIVTGEAVAIGEAIAPAEAIVTGEAVAIDLRVARLGSRLVAGLIDLLAEFYILNILGALVVLVVRPEDDALVAAIFLLIYVAMVLGYPVACETLSRGRTLGKMALGLRVVRDDGGPIRFRHAFTRGLIGAVIERPGALLGLPAIVSMISSRHSKRLGDVFAGTVVLQVSVPRTVGAAPFVPSPLLGWAALLDLTGLDDGLALRARQFLSRAHTLSPQALDRLGCGLVDEVRAVVTPPPPPGTPGWAYLSAVLAERTRRAYARLAAQRPPTAPPGGFGSNAAPAWVPAPPPPGASWTGAGPRTPRPPTTGPVSAWPEQAPPSNGRSRP</sequence>
<dbReference type="EMBL" id="CT573213">
    <property type="protein sequence ID" value="CAJ59945.1"/>
    <property type="molecule type" value="Genomic_DNA"/>
</dbReference>
<dbReference type="KEGG" id="fal:FRAAL1284"/>
<dbReference type="AlphaFoldDB" id="Q0RR76"/>
<organism evidence="8 9">
    <name type="scientific">Frankia alni (strain DSM 45986 / CECT 9034 / ACN14a)</name>
    <dbReference type="NCBI Taxonomy" id="326424"/>
    <lineage>
        <taxon>Bacteria</taxon>
        <taxon>Bacillati</taxon>
        <taxon>Actinomycetota</taxon>
        <taxon>Actinomycetes</taxon>
        <taxon>Frankiales</taxon>
        <taxon>Frankiaceae</taxon>
        <taxon>Frankia</taxon>
    </lineage>
</organism>
<dbReference type="RefSeq" id="WP_011602484.1">
    <property type="nucleotide sequence ID" value="NC_008278.1"/>
</dbReference>
<evidence type="ECO:0000313" key="9">
    <source>
        <dbReference type="Proteomes" id="UP000000657"/>
    </source>
</evidence>
<feature type="region of interest" description="Disordered" evidence="5">
    <location>
        <begin position="1"/>
        <end position="24"/>
    </location>
</feature>
<evidence type="ECO:0000256" key="5">
    <source>
        <dbReference type="SAM" id="MobiDB-lite"/>
    </source>
</evidence>
<feature type="transmembrane region" description="Helical" evidence="6">
    <location>
        <begin position="66"/>
        <end position="91"/>
    </location>
</feature>
<dbReference type="HOGENOM" id="CLU_054176_0_0_11"/>
<dbReference type="OrthoDB" id="9787732at2"/>
<accession>Q0RR76</accession>
<dbReference type="InterPro" id="IPR010432">
    <property type="entry name" value="RDD"/>
</dbReference>
<feature type="transmembrane region" description="Helical" evidence="6">
    <location>
        <begin position="97"/>
        <end position="117"/>
    </location>
</feature>
<evidence type="ECO:0000256" key="6">
    <source>
        <dbReference type="SAM" id="Phobius"/>
    </source>
</evidence>
<evidence type="ECO:0000256" key="3">
    <source>
        <dbReference type="ARBA" id="ARBA00022989"/>
    </source>
</evidence>
<keyword evidence="3 6" id="KW-1133">Transmembrane helix</keyword>
<proteinExistence type="predicted"/>
<evidence type="ECO:0000259" key="7">
    <source>
        <dbReference type="Pfam" id="PF06271"/>
    </source>
</evidence>
<name>Q0RR76_FRAAA</name>
<dbReference type="GO" id="GO:0016020">
    <property type="term" value="C:membrane"/>
    <property type="evidence" value="ECO:0007669"/>
    <property type="project" value="UniProtKB-SubCell"/>
</dbReference>
<keyword evidence="2 6" id="KW-0812">Transmembrane</keyword>
<dbReference type="STRING" id="326424.FRAAL1284"/>
<evidence type="ECO:0000313" key="8">
    <source>
        <dbReference type="EMBL" id="CAJ59945.1"/>
    </source>
</evidence>
<evidence type="ECO:0000256" key="4">
    <source>
        <dbReference type="ARBA" id="ARBA00023136"/>
    </source>
</evidence>
<gene>
    <name evidence="8" type="ordered locus">FRAAL1284</name>
</gene>
<keyword evidence="4 6" id="KW-0472">Membrane</keyword>
<feature type="region of interest" description="Disordered" evidence="5">
    <location>
        <begin position="293"/>
        <end position="354"/>
    </location>
</feature>
<evidence type="ECO:0000256" key="2">
    <source>
        <dbReference type="ARBA" id="ARBA00022692"/>
    </source>
</evidence>
<feature type="domain" description="RDD" evidence="7">
    <location>
        <begin position="59"/>
        <end position="189"/>
    </location>
</feature>
<keyword evidence="9" id="KW-1185">Reference proteome</keyword>
<dbReference type="eggNOG" id="COG1714">
    <property type="taxonomic scope" value="Bacteria"/>
</dbReference>
<protein>
    <recommendedName>
        <fullName evidence="7">RDD domain-containing protein</fullName>
    </recommendedName>
</protein>